<comment type="caution">
    <text evidence="5">The sequence shown here is derived from an EMBL/GenBank/DDBJ whole genome shotgun (WGS) entry which is preliminary data.</text>
</comment>
<dbReference type="EMBL" id="JAMSKV010000012">
    <property type="protein sequence ID" value="MCQ8279361.1"/>
    <property type="molecule type" value="Genomic_DNA"/>
</dbReference>
<feature type="compositionally biased region" description="Basic and acidic residues" evidence="4">
    <location>
        <begin position="57"/>
        <end position="71"/>
    </location>
</feature>
<feature type="binding site" evidence="3">
    <location>
        <position position="13"/>
    </location>
    <ligand>
        <name>Zn(2+)</name>
        <dbReference type="ChEBI" id="CHEBI:29105"/>
    </ligand>
</feature>
<feature type="binding site" evidence="3">
    <location>
        <position position="32"/>
    </location>
    <ligand>
        <name>Zn(2+)</name>
        <dbReference type="ChEBI" id="CHEBI:29105"/>
    </ligand>
</feature>
<feature type="region of interest" description="Disordered" evidence="4">
    <location>
        <begin position="45"/>
        <end position="71"/>
    </location>
</feature>
<feature type="binding site" evidence="3">
    <location>
        <position position="16"/>
    </location>
    <ligand>
        <name>Zn(2+)</name>
        <dbReference type="ChEBI" id="CHEBI:29105"/>
    </ligand>
</feature>
<evidence type="ECO:0000313" key="5">
    <source>
        <dbReference type="EMBL" id="MCQ8279361.1"/>
    </source>
</evidence>
<sequence>MADPDSLVPGSRCPICGRATVQRFKPFCSLRCADADLGRWLTGEYRVPGPPADEADSEARPGRLDLDPDVG</sequence>
<comment type="cofactor">
    <cofactor evidence="3">
        <name>Zn(2+)</name>
        <dbReference type="ChEBI" id="CHEBI:29105"/>
    </cofactor>
    <text evidence="3">Binds 1 zinc ion.</text>
</comment>
<keyword evidence="1 3" id="KW-0479">Metal-binding</keyword>
<accession>A0ABT1WB78</accession>
<dbReference type="Gene3D" id="3.30.50.10">
    <property type="entry name" value="Erythroid Transcription Factor GATA-1, subunit A"/>
    <property type="match status" value="1"/>
</dbReference>
<dbReference type="PANTHER" id="PTHR36150">
    <property type="entry name" value="DNA GYRASE INHIBITOR YACG"/>
    <property type="match status" value="1"/>
</dbReference>
<keyword evidence="2 3" id="KW-0862">Zinc</keyword>
<keyword evidence="6" id="KW-1185">Reference proteome</keyword>
<dbReference type="RefSeq" id="WP_422864851.1">
    <property type="nucleotide sequence ID" value="NZ_JAMSKV010000012.1"/>
</dbReference>
<proteinExistence type="inferred from homology"/>
<gene>
    <name evidence="3 5" type="primary">yacG</name>
    <name evidence="5" type="ORF">NFI95_13010</name>
</gene>
<dbReference type="PANTHER" id="PTHR36150:SF1">
    <property type="entry name" value="DNA GYRASE INHIBITOR YACG"/>
    <property type="match status" value="1"/>
</dbReference>
<evidence type="ECO:0000256" key="4">
    <source>
        <dbReference type="SAM" id="MobiDB-lite"/>
    </source>
</evidence>
<comment type="subunit">
    <text evidence="3">Interacts with GyrB.</text>
</comment>
<dbReference type="HAMAP" id="MF_00649">
    <property type="entry name" value="DNA_gyrase_inhibitor_YacG"/>
    <property type="match status" value="1"/>
</dbReference>
<dbReference type="SUPFAM" id="SSF57716">
    <property type="entry name" value="Glucocorticoid receptor-like (DNA-binding domain)"/>
    <property type="match status" value="1"/>
</dbReference>
<evidence type="ECO:0000256" key="2">
    <source>
        <dbReference type="ARBA" id="ARBA00022833"/>
    </source>
</evidence>
<organism evidence="5 6">
    <name type="scientific">Endosaccharibacter trunci</name>
    <dbReference type="NCBI Taxonomy" id="2812733"/>
    <lineage>
        <taxon>Bacteria</taxon>
        <taxon>Pseudomonadati</taxon>
        <taxon>Pseudomonadota</taxon>
        <taxon>Alphaproteobacteria</taxon>
        <taxon>Acetobacterales</taxon>
        <taxon>Acetobacteraceae</taxon>
        <taxon>Endosaccharibacter</taxon>
    </lineage>
</organism>
<evidence type="ECO:0000256" key="3">
    <source>
        <dbReference type="HAMAP-Rule" id="MF_00649"/>
    </source>
</evidence>
<dbReference type="InterPro" id="IPR013088">
    <property type="entry name" value="Znf_NHR/GATA"/>
</dbReference>
<comment type="function">
    <text evidence="3">Inhibits all the catalytic activities of DNA gyrase by preventing its interaction with DNA. Acts by binding directly to the C-terminal domain of GyrB, which probably disrupts DNA binding by the gyrase.</text>
</comment>
<dbReference type="Pfam" id="PF03884">
    <property type="entry name" value="YacG"/>
    <property type="match status" value="1"/>
</dbReference>
<name>A0ABT1WB78_9PROT</name>
<protein>
    <recommendedName>
        <fullName evidence="3">DNA gyrase inhibitor YacG</fullName>
    </recommendedName>
</protein>
<feature type="binding site" evidence="3">
    <location>
        <position position="28"/>
    </location>
    <ligand>
        <name>Zn(2+)</name>
        <dbReference type="ChEBI" id="CHEBI:29105"/>
    </ligand>
</feature>
<reference evidence="5 6" key="1">
    <citation type="submission" date="2022-06" db="EMBL/GenBank/DDBJ databases">
        <title>Endosaccharibacter gen. nov., sp. nov., endophytic bacteria isolated from sugarcane.</title>
        <authorList>
            <person name="Pitiwittayakul N."/>
            <person name="Yukphan P."/>
            <person name="Charoenyingcharoen P."/>
            <person name="Tanasupawat S."/>
        </authorList>
    </citation>
    <scope>NUCLEOTIDE SEQUENCE [LARGE SCALE GENOMIC DNA]</scope>
    <source>
        <strain evidence="5 6">KSS8</strain>
    </source>
</reference>
<evidence type="ECO:0000313" key="6">
    <source>
        <dbReference type="Proteomes" id="UP001524587"/>
    </source>
</evidence>
<comment type="similarity">
    <text evidence="3">Belongs to the DNA gyrase inhibitor YacG family.</text>
</comment>
<evidence type="ECO:0000256" key="1">
    <source>
        <dbReference type="ARBA" id="ARBA00022723"/>
    </source>
</evidence>
<dbReference type="Proteomes" id="UP001524587">
    <property type="component" value="Unassembled WGS sequence"/>
</dbReference>
<dbReference type="InterPro" id="IPR005584">
    <property type="entry name" value="DNA_gyrase_inhibitor_YacG"/>
</dbReference>